<dbReference type="Proteomes" id="UP001151752">
    <property type="component" value="Chromosome 15W"/>
</dbReference>
<reference evidence="1" key="2">
    <citation type="journal article" date="2023" name="Int. J. Mol. Sci.">
        <title>De Novo Assembly and Annotation of 11 Diverse Shrub Willow (Salix) Genomes Reveals Novel Gene Organization in Sex-Linked Regions.</title>
        <authorList>
            <person name="Hyden B."/>
            <person name="Feng K."/>
            <person name="Yates T.B."/>
            <person name="Jawdy S."/>
            <person name="Cereghino C."/>
            <person name="Smart L.B."/>
            <person name="Muchero W."/>
        </authorList>
    </citation>
    <scope>NUCLEOTIDE SEQUENCE</scope>
    <source>
        <tissue evidence="1">Shoot tip</tissue>
    </source>
</reference>
<proteinExistence type="predicted"/>
<comment type="caution">
    <text evidence="1">The sequence shown here is derived from an EMBL/GenBank/DDBJ whole genome shotgun (WGS) entry which is preliminary data.</text>
</comment>
<gene>
    <name evidence="1" type="ORF">OIU74_016168</name>
</gene>
<protein>
    <submittedName>
        <fullName evidence="1">Uncharacterized protein</fullName>
    </submittedName>
</protein>
<organism evidence="1 2">
    <name type="scientific">Salix koriyanagi</name>
    <dbReference type="NCBI Taxonomy" id="2511006"/>
    <lineage>
        <taxon>Eukaryota</taxon>
        <taxon>Viridiplantae</taxon>
        <taxon>Streptophyta</taxon>
        <taxon>Embryophyta</taxon>
        <taxon>Tracheophyta</taxon>
        <taxon>Spermatophyta</taxon>
        <taxon>Magnoliopsida</taxon>
        <taxon>eudicotyledons</taxon>
        <taxon>Gunneridae</taxon>
        <taxon>Pentapetalae</taxon>
        <taxon>rosids</taxon>
        <taxon>fabids</taxon>
        <taxon>Malpighiales</taxon>
        <taxon>Salicaceae</taxon>
        <taxon>Saliceae</taxon>
        <taxon>Salix</taxon>
    </lineage>
</organism>
<dbReference type="AlphaFoldDB" id="A0A9Q0PG33"/>
<evidence type="ECO:0000313" key="1">
    <source>
        <dbReference type="EMBL" id="KAJ6687429.1"/>
    </source>
</evidence>
<sequence>MLSPSSRMIIINLCLLTQPNHCIYINIYESRNCGILLWFDSSSYSTWFVQLLLPGVSANNELLAGTGFGFASKNNDSKIIRILQIWDFTDSYRWTVNTK</sequence>
<keyword evidence="2" id="KW-1185">Reference proteome</keyword>
<name>A0A9Q0PG33_9ROSI</name>
<reference evidence="1" key="1">
    <citation type="submission" date="2022-11" db="EMBL/GenBank/DDBJ databases">
        <authorList>
            <person name="Hyden B.L."/>
            <person name="Feng K."/>
            <person name="Yates T."/>
            <person name="Jawdy S."/>
            <person name="Smart L.B."/>
            <person name="Muchero W."/>
        </authorList>
    </citation>
    <scope>NUCLEOTIDE SEQUENCE</scope>
    <source>
        <tissue evidence="1">Shoot tip</tissue>
    </source>
</reference>
<accession>A0A9Q0PG33</accession>
<evidence type="ECO:0000313" key="2">
    <source>
        <dbReference type="Proteomes" id="UP001151752"/>
    </source>
</evidence>
<dbReference type="EMBL" id="JAPFFM010000019">
    <property type="protein sequence ID" value="KAJ6687429.1"/>
    <property type="molecule type" value="Genomic_DNA"/>
</dbReference>